<dbReference type="AlphaFoldDB" id="A0A1M5N9H7"/>
<dbReference type="EMBL" id="FQWB01000007">
    <property type="protein sequence ID" value="SHG86161.1"/>
    <property type="molecule type" value="Genomic_DNA"/>
</dbReference>
<keyword evidence="2" id="KW-1185">Reference proteome</keyword>
<gene>
    <name evidence="1" type="ORF">SAMN05443549_107160</name>
</gene>
<dbReference type="Proteomes" id="UP000184516">
    <property type="component" value="Unassembled WGS sequence"/>
</dbReference>
<dbReference type="STRING" id="468056.SAMN05443549_107160"/>
<dbReference type="RefSeq" id="WP_073371613.1">
    <property type="nucleotide sequence ID" value="NZ_FQWB01000007.1"/>
</dbReference>
<organism evidence="1 2">
    <name type="scientific">Flavobacterium fluvii</name>
    <dbReference type="NCBI Taxonomy" id="468056"/>
    <lineage>
        <taxon>Bacteria</taxon>
        <taxon>Pseudomonadati</taxon>
        <taxon>Bacteroidota</taxon>
        <taxon>Flavobacteriia</taxon>
        <taxon>Flavobacteriales</taxon>
        <taxon>Flavobacteriaceae</taxon>
        <taxon>Flavobacterium</taxon>
    </lineage>
</organism>
<protein>
    <submittedName>
        <fullName evidence="1">Uncharacterized protein</fullName>
    </submittedName>
</protein>
<sequence length="75" mass="8716">MAIEQITHEVNGVKYLIFEYELNSRTHEKFTRKTEEYNGITQSVKKTSGFWSETTVTVKVLIPEIHAVDFCNSFT</sequence>
<reference evidence="2" key="1">
    <citation type="submission" date="2016-11" db="EMBL/GenBank/DDBJ databases">
        <authorList>
            <person name="Varghese N."/>
            <person name="Submissions S."/>
        </authorList>
    </citation>
    <scope>NUCLEOTIDE SEQUENCE [LARGE SCALE GENOMIC DNA]</scope>
    <source>
        <strain evidence="2">DSM 19978</strain>
    </source>
</reference>
<name>A0A1M5N9H7_9FLAO</name>
<accession>A0A1M5N9H7</accession>
<proteinExistence type="predicted"/>
<evidence type="ECO:0000313" key="1">
    <source>
        <dbReference type="EMBL" id="SHG86161.1"/>
    </source>
</evidence>
<evidence type="ECO:0000313" key="2">
    <source>
        <dbReference type="Proteomes" id="UP000184516"/>
    </source>
</evidence>